<keyword evidence="3 5" id="KW-1133">Transmembrane helix</keyword>
<comment type="caution">
    <text evidence="7">The sequence shown here is derived from an EMBL/GenBank/DDBJ whole genome shotgun (WGS) entry which is preliminary data.</text>
</comment>
<feature type="transmembrane region" description="Helical" evidence="5">
    <location>
        <begin position="325"/>
        <end position="351"/>
    </location>
</feature>
<sequence>MATAADVSNVSTGRINSPLSILGAIWGSYFFRKFLRALATIFIVTTIIFFLVRLLPGNPIEIYVNQLVVTYGLPVHEAKDQAAALFAIDLEQPVILQYFSYLGNLAKGNFGQSVLSPGTTVTEVILRFLPWTLFSVGTGLLISFTVGVLLGVIMAYRRETFLDHGFTVLSSVVSSVPDFLIGLLIVVWLGVQWKILPIAAMRGAYSSGMTPGLNIEFFLDAFFHGALPISTYVLTSIGFWMLSMKSNTISTLGEDYVTIAKARGLKEWRITTAYVGRNAILPLFTILTIRIGFVVGGSLLVEQIFEYGGIGRMLGQAINQRDYTLMQGIFLIITFSVIFANFFADVLYGWLDPRIKLQDN</sequence>
<dbReference type="PROSITE" id="PS50928">
    <property type="entry name" value="ABC_TM1"/>
    <property type="match status" value="1"/>
</dbReference>
<evidence type="ECO:0000256" key="5">
    <source>
        <dbReference type="RuleBase" id="RU363032"/>
    </source>
</evidence>
<keyword evidence="4 5" id="KW-0472">Membrane</keyword>
<feature type="transmembrane region" description="Helical" evidence="5">
    <location>
        <begin position="34"/>
        <end position="55"/>
    </location>
</feature>
<feature type="domain" description="ABC transmembrane type-1" evidence="6">
    <location>
        <begin position="129"/>
        <end position="344"/>
    </location>
</feature>
<dbReference type="Pfam" id="PF00528">
    <property type="entry name" value="BPD_transp_1"/>
    <property type="match status" value="1"/>
</dbReference>
<comment type="subcellular location">
    <subcellularLocation>
        <location evidence="5">Cell membrane</location>
        <topology evidence="5">Multi-pass membrane protein</topology>
    </subcellularLocation>
    <subcellularLocation>
        <location evidence="1">Membrane</location>
        <topology evidence="1">Multi-pass membrane protein</topology>
    </subcellularLocation>
</comment>
<dbReference type="GO" id="GO:0055085">
    <property type="term" value="P:transmembrane transport"/>
    <property type="evidence" value="ECO:0007669"/>
    <property type="project" value="InterPro"/>
</dbReference>
<dbReference type="PANTHER" id="PTHR43376">
    <property type="entry name" value="OLIGOPEPTIDE TRANSPORT SYSTEM PERMEASE PROTEIN"/>
    <property type="match status" value="1"/>
</dbReference>
<dbReference type="AlphaFoldDB" id="A0A6B0YUJ8"/>
<feature type="transmembrane region" description="Helical" evidence="5">
    <location>
        <begin position="131"/>
        <end position="156"/>
    </location>
</feature>
<comment type="similarity">
    <text evidence="5">Belongs to the binding-protein-dependent transport system permease family.</text>
</comment>
<evidence type="ECO:0000256" key="4">
    <source>
        <dbReference type="ARBA" id="ARBA00023136"/>
    </source>
</evidence>
<evidence type="ECO:0000256" key="1">
    <source>
        <dbReference type="ARBA" id="ARBA00004141"/>
    </source>
</evidence>
<dbReference type="CDD" id="cd06261">
    <property type="entry name" value="TM_PBP2"/>
    <property type="match status" value="1"/>
</dbReference>
<name>A0A6B0YUJ8_9CHLR</name>
<evidence type="ECO:0000256" key="3">
    <source>
        <dbReference type="ARBA" id="ARBA00022989"/>
    </source>
</evidence>
<dbReference type="InterPro" id="IPR035906">
    <property type="entry name" value="MetI-like_sf"/>
</dbReference>
<evidence type="ECO:0000313" key="7">
    <source>
        <dbReference type="EMBL" id="MXY93795.1"/>
    </source>
</evidence>
<keyword evidence="2 5" id="KW-0812">Transmembrane</keyword>
<organism evidence="7">
    <name type="scientific">Caldilineaceae bacterium SB0664_bin_27</name>
    <dbReference type="NCBI Taxonomy" id="2605260"/>
    <lineage>
        <taxon>Bacteria</taxon>
        <taxon>Bacillati</taxon>
        <taxon>Chloroflexota</taxon>
        <taxon>Caldilineae</taxon>
        <taxon>Caldilineales</taxon>
        <taxon>Caldilineaceae</taxon>
    </lineage>
</organism>
<accession>A0A6B0YUJ8</accession>
<dbReference type="InterPro" id="IPR000515">
    <property type="entry name" value="MetI-like"/>
</dbReference>
<proteinExistence type="inferred from homology"/>
<dbReference type="Gene3D" id="1.10.3720.10">
    <property type="entry name" value="MetI-like"/>
    <property type="match status" value="1"/>
</dbReference>
<dbReference type="GO" id="GO:0005886">
    <property type="term" value="C:plasma membrane"/>
    <property type="evidence" value="ECO:0007669"/>
    <property type="project" value="UniProtKB-SubCell"/>
</dbReference>
<feature type="transmembrane region" description="Helical" evidence="5">
    <location>
        <begin position="168"/>
        <end position="191"/>
    </location>
</feature>
<dbReference type="PANTHER" id="PTHR43376:SF1">
    <property type="entry name" value="OLIGOPEPTIDE TRANSPORT SYSTEM PERMEASE PROTEIN"/>
    <property type="match status" value="1"/>
</dbReference>
<feature type="transmembrane region" description="Helical" evidence="5">
    <location>
        <begin position="221"/>
        <end position="242"/>
    </location>
</feature>
<evidence type="ECO:0000259" key="6">
    <source>
        <dbReference type="PROSITE" id="PS50928"/>
    </source>
</evidence>
<dbReference type="EMBL" id="VXRG01000087">
    <property type="protein sequence ID" value="MXY93795.1"/>
    <property type="molecule type" value="Genomic_DNA"/>
</dbReference>
<protein>
    <submittedName>
        <fullName evidence="7">ABC transporter permease</fullName>
    </submittedName>
</protein>
<keyword evidence="5" id="KW-0813">Transport</keyword>
<gene>
    <name evidence="7" type="ORF">F4Y42_10140</name>
</gene>
<dbReference type="SUPFAM" id="SSF161098">
    <property type="entry name" value="MetI-like"/>
    <property type="match status" value="1"/>
</dbReference>
<reference evidence="7" key="1">
    <citation type="submission" date="2019-09" db="EMBL/GenBank/DDBJ databases">
        <title>Characterisation of the sponge microbiome using genome-centric metagenomics.</title>
        <authorList>
            <person name="Engelberts J.P."/>
            <person name="Robbins S.J."/>
            <person name="De Goeij J.M."/>
            <person name="Aranda M."/>
            <person name="Bell S.C."/>
            <person name="Webster N.S."/>
        </authorList>
    </citation>
    <scope>NUCLEOTIDE SEQUENCE</scope>
    <source>
        <strain evidence="7">SB0664_bin_27</strain>
    </source>
</reference>
<feature type="transmembrane region" description="Helical" evidence="5">
    <location>
        <begin position="279"/>
        <end position="305"/>
    </location>
</feature>
<evidence type="ECO:0000256" key="2">
    <source>
        <dbReference type="ARBA" id="ARBA00022692"/>
    </source>
</evidence>